<evidence type="ECO:0000313" key="2">
    <source>
        <dbReference type="Proteomes" id="UP000815325"/>
    </source>
</evidence>
<dbReference type="Proteomes" id="UP000815325">
    <property type="component" value="Unassembled WGS sequence"/>
</dbReference>
<comment type="caution">
    <text evidence="1">The sequence shown here is derived from an EMBL/GenBank/DDBJ whole genome shotgun (WGS) entry which is preliminary data.</text>
</comment>
<name>A0ABQ7H3G1_DUNSA</name>
<evidence type="ECO:0000313" key="1">
    <source>
        <dbReference type="EMBL" id="KAF5841404.1"/>
    </source>
</evidence>
<protein>
    <recommendedName>
        <fullName evidence="3">EF-hand domain-containing protein</fullName>
    </recommendedName>
</protein>
<organism evidence="1 2">
    <name type="scientific">Dunaliella salina</name>
    <name type="common">Green alga</name>
    <name type="synonym">Protococcus salinus</name>
    <dbReference type="NCBI Taxonomy" id="3046"/>
    <lineage>
        <taxon>Eukaryota</taxon>
        <taxon>Viridiplantae</taxon>
        <taxon>Chlorophyta</taxon>
        <taxon>core chlorophytes</taxon>
        <taxon>Chlorophyceae</taxon>
        <taxon>CS clade</taxon>
        <taxon>Chlamydomonadales</taxon>
        <taxon>Dunaliellaceae</taxon>
        <taxon>Dunaliella</taxon>
    </lineage>
</organism>
<evidence type="ECO:0008006" key="3">
    <source>
        <dbReference type="Google" id="ProtNLM"/>
    </source>
</evidence>
<dbReference type="EMBL" id="MU069486">
    <property type="protein sequence ID" value="KAF5841404.1"/>
    <property type="molecule type" value="Genomic_DNA"/>
</dbReference>
<reference evidence="1" key="1">
    <citation type="submission" date="2017-08" db="EMBL/GenBank/DDBJ databases">
        <authorList>
            <person name="Polle J.E."/>
            <person name="Barry K."/>
            <person name="Cushman J."/>
            <person name="Schmutz J."/>
            <person name="Tran D."/>
            <person name="Hathwaick L.T."/>
            <person name="Yim W.C."/>
            <person name="Jenkins J."/>
            <person name="Mckie-Krisberg Z.M."/>
            <person name="Prochnik S."/>
            <person name="Lindquist E."/>
            <person name="Dockter R.B."/>
            <person name="Adam C."/>
            <person name="Molina H."/>
            <person name="Bunkerborg J."/>
            <person name="Jin E."/>
            <person name="Buchheim M."/>
            <person name="Magnuson J."/>
        </authorList>
    </citation>
    <scope>NUCLEOTIDE SEQUENCE</scope>
    <source>
        <strain evidence="1">CCAP 19/18</strain>
    </source>
</reference>
<gene>
    <name evidence="1" type="ORF">DUNSADRAFT_13067</name>
</gene>
<accession>A0ABQ7H3G1</accession>
<proteinExistence type="predicted"/>
<sequence>MKEFDPESTGQVTLEAFLTCCARAGVSMPPDELDALRVAGTLKRPFKTSPELVDYTQLLGLMAKSGTISL</sequence>
<keyword evidence="2" id="KW-1185">Reference proteome</keyword>